<dbReference type="AlphaFoldDB" id="A0A1I6UBM6"/>
<accession>A0A1I6UBM6</accession>
<proteinExistence type="predicted"/>
<keyword evidence="2" id="KW-1185">Reference proteome</keyword>
<dbReference type="RefSeq" id="WP_093422049.1">
    <property type="nucleotide sequence ID" value="NZ_FOZX01000010.1"/>
</dbReference>
<reference evidence="2" key="1">
    <citation type="submission" date="2016-10" db="EMBL/GenBank/DDBJ databases">
        <authorList>
            <person name="Varghese N."/>
            <person name="Submissions S."/>
        </authorList>
    </citation>
    <scope>NUCLEOTIDE SEQUENCE [LARGE SCALE GENOMIC DNA]</scope>
    <source>
        <strain evidence="2">DSM 44771</strain>
    </source>
</reference>
<dbReference type="STRING" id="95161.SAMN05660874_04739"/>
<sequence>MSDCQVDLSDVQRALLRQAAAIVRRRYDGGFDGDTSVSVADAERLATIFEGISRDDPAVAELDRTEAIALAHRLIDDDHPERSRMWPA</sequence>
<evidence type="ECO:0000313" key="2">
    <source>
        <dbReference type="Proteomes" id="UP000198852"/>
    </source>
</evidence>
<protein>
    <submittedName>
        <fullName evidence="1">Uncharacterized protein</fullName>
    </submittedName>
</protein>
<name>A0A1I6UBM6_9PSEU</name>
<dbReference type="OrthoDB" id="3577357at2"/>
<evidence type="ECO:0000313" key="1">
    <source>
        <dbReference type="EMBL" id="SFS98811.1"/>
    </source>
</evidence>
<dbReference type="EMBL" id="FOZX01000010">
    <property type="protein sequence ID" value="SFS98811.1"/>
    <property type="molecule type" value="Genomic_DNA"/>
</dbReference>
<dbReference type="Proteomes" id="UP000198852">
    <property type="component" value="Unassembled WGS sequence"/>
</dbReference>
<gene>
    <name evidence="1" type="ORF">SAMN05660874_04739</name>
</gene>
<organism evidence="1 2">
    <name type="scientific">Saccharopolyspora flava</name>
    <dbReference type="NCBI Taxonomy" id="95161"/>
    <lineage>
        <taxon>Bacteria</taxon>
        <taxon>Bacillati</taxon>
        <taxon>Actinomycetota</taxon>
        <taxon>Actinomycetes</taxon>
        <taxon>Pseudonocardiales</taxon>
        <taxon>Pseudonocardiaceae</taxon>
        <taxon>Saccharopolyspora</taxon>
    </lineage>
</organism>